<evidence type="ECO:0000313" key="12">
    <source>
        <dbReference type="Proteomes" id="UP001302316"/>
    </source>
</evidence>
<gene>
    <name evidence="9 11" type="primary">gmk</name>
    <name evidence="11" type="ORF">VCB98_07905</name>
</gene>
<dbReference type="Gene3D" id="3.30.63.10">
    <property type="entry name" value="Guanylate Kinase phosphate binding domain"/>
    <property type="match status" value="1"/>
</dbReference>
<accession>A0AAP6MLD4</accession>
<evidence type="ECO:0000256" key="1">
    <source>
        <dbReference type="ARBA" id="ARBA00005790"/>
    </source>
</evidence>
<dbReference type="GO" id="GO:0005829">
    <property type="term" value="C:cytosol"/>
    <property type="evidence" value="ECO:0007669"/>
    <property type="project" value="TreeGrafter"/>
</dbReference>
<feature type="binding site" evidence="9">
    <location>
        <begin position="11"/>
        <end position="18"/>
    </location>
    <ligand>
        <name>ATP</name>
        <dbReference type="ChEBI" id="CHEBI:30616"/>
    </ligand>
</feature>
<dbReference type="FunFam" id="3.30.63.10:FF:000002">
    <property type="entry name" value="Guanylate kinase 1"/>
    <property type="match status" value="1"/>
</dbReference>
<comment type="caution">
    <text evidence="11">The sequence shown here is derived from an EMBL/GenBank/DDBJ whole genome shotgun (WGS) entry which is preliminary data.</text>
</comment>
<dbReference type="PROSITE" id="PS50052">
    <property type="entry name" value="GUANYLATE_KINASE_2"/>
    <property type="match status" value="1"/>
</dbReference>
<dbReference type="InterPro" id="IPR008144">
    <property type="entry name" value="Guanylate_kin-like_dom"/>
</dbReference>
<evidence type="ECO:0000256" key="6">
    <source>
        <dbReference type="ARBA" id="ARBA00022777"/>
    </source>
</evidence>
<dbReference type="HAMAP" id="MF_00328">
    <property type="entry name" value="Guanylate_kinase"/>
    <property type="match status" value="1"/>
</dbReference>
<evidence type="ECO:0000256" key="7">
    <source>
        <dbReference type="ARBA" id="ARBA00022840"/>
    </source>
</evidence>
<comment type="similarity">
    <text evidence="1 9">Belongs to the guanylate kinase family.</text>
</comment>
<evidence type="ECO:0000256" key="9">
    <source>
        <dbReference type="HAMAP-Rule" id="MF_00328"/>
    </source>
</evidence>
<comment type="function">
    <text evidence="9">Essential for recycling GMP and indirectly, cGMP.</text>
</comment>
<evidence type="ECO:0000256" key="2">
    <source>
        <dbReference type="ARBA" id="ARBA00012961"/>
    </source>
</evidence>
<keyword evidence="4 9" id="KW-0808">Transferase</keyword>
<name>A0AAP6MLD4_9GAMM</name>
<dbReference type="SUPFAM" id="SSF52540">
    <property type="entry name" value="P-loop containing nucleoside triphosphate hydrolases"/>
    <property type="match status" value="1"/>
</dbReference>
<dbReference type="InterPro" id="IPR020590">
    <property type="entry name" value="Guanylate_kinase_CS"/>
</dbReference>
<dbReference type="EMBL" id="JAYGII010000014">
    <property type="protein sequence ID" value="MEA5445740.1"/>
    <property type="molecule type" value="Genomic_DNA"/>
</dbReference>
<dbReference type="RefSeq" id="WP_346051475.1">
    <property type="nucleotide sequence ID" value="NZ_JAYGII010000014.1"/>
</dbReference>
<reference evidence="11 12" key="1">
    <citation type="submission" date="2023-12" db="EMBL/GenBank/DDBJ databases">
        <title>Whole-genome sequencing of halo(alkali)philic microorganisms from hypersaline lakes.</title>
        <authorList>
            <person name="Sorokin D.Y."/>
            <person name="Merkel A.Y."/>
            <person name="Messina E."/>
            <person name="Yakimov M."/>
        </authorList>
    </citation>
    <scope>NUCLEOTIDE SEQUENCE [LARGE SCALE GENOMIC DNA]</scope>
    <source>
        <strain evidence="11 12">AB-CW1</strain>
    </source>
</reference>
<dbReference type="Gene3D" id="3.40.50.300">
    <property type="entry name" value="P-loop containing nucleotide triphosphate hydrolases"/>
    <property type="match status" value="1"/>
</dbReference>
<dbReference type="Pfam" id="PF00625">
    <property type="entry name" value="Guanylate_kin"/>
    <property type="match status" value="1"/>
</dbReference>
<keyword evidence="9" id="KW-0963">Cytoplasm</keyword>
<dbReference type="GO" id="GO:0005524">
    <property type="term" value="F:ATP binding"/>
    <property type="evidence" value="ECO:0007669"/>
    <property type="project" value="UniProtKB-UniRule"/>
</dbReference>
<evidence type="ECO:0000256" key="4">
    <source>
        <dbReference type="ARBA" id="ARBA00022679"/>
    </source>
</evidence>
<dbReference type="InterPro" id="IPR017665">
    <property type="entry name" value="Guanylate_kinase"/>
</dbReference>
<dbReference type="NCBIfam" id="TIGR03263">
    <property type="entry name" value="guanyl_kin"/>
    <property type="match status" value="1"/>
</dbReference>
<sequence>MARGNLWVVSAPSGAGKTSLVRALMDREAGLRFSISYTTRPPREGEVDGEDYCFVDEARFREMIEGGEFLEHAQVFGNRYGTARAQVERELESGCSVLLEIDWQGAEQVRRMMPEARSIFILPPSREELESRLRGRGTDSDAVIERRLREAHAELLQWSNFDYAIINDDFDRALQDLRGLIHGRGEGLEADREAVRSLADRLLADTPA</sequence>
<dbReference type="GO" id="GO:0004385">
    <property type="term" value="F:GMP kinase activity"/>
    <property type="evidence" value="ECO:0007669"/>
    <property type="project" value="UniProtKB-UniRule"/>
</dbReference>
<dbReference type="InterPro" id="IPR027417">
    <property type="entry name" value="P-loop_NTPase"/>
</dbReference>
<comment type="subcellular location">
    <subcellularLocation>
        <location evidence="9">Cytoplasm</location>
    </subcellularLocation>
</comment>
<evidence type="ECO:0000256" key="8">
    <source>
        <dbReference type="ARBA" id="ARBA00030128"/>
    </source>
</evidence>
<evidence type="ECO:0000256" key="5">
    <source>
        <dbReference type="ARBA" id="ARBA00022741"/>
    </source>
</evidence>
<keyword evidence="6 9" id="KW-0418">Kinase</keyword>
<keyword evidence="12" id="KW-1185">Reference proteome</keyword>
<evidence type="ECO:0000313" key="11">
    <source>
        <dbReference type="EMBL" id="MEA5445740.1"/>
    </source>
</evidence>
<dbReference type="PROSITE" id="PS00856">
    <property type="entry name" value="GUANYLATE_KINASE_1"/>
    <property type="match status" value="1"/>
</dbReference>
<dbReference type="PANTHER" id="PTHR23117:SF13">
    <property type="entry name" value="GUANYLATE KINASE"/>
    <property type="match status" value="1"/>
</dbReference>
<dbReference type="AlphaFoldDB" id="A0AAP6MLD4"/>
<proteinExistence type="inferred from homology"/>
<keyword evidence="5 9" id="KW-0547">Nucleotide-binding</keyword>
<organism evidence="11 12">
    <name type="scientific">Natronospira elongata</name>
    <dbReference type="NCBI Taxonomy" id="3110268"/>
    <lineage>
        <taxon>Bacteria</taxon>
        <taxon>Pseudomonadati</taxon>
        <taxon>Pseudomonadota</taxon>
        <taxon>Gammaproteobacteria</taxon>
        <taxon>Natronospirales</taxon>
        <taxon>Natronospiraceae</taxon>
        <taxon>Natronospira</taxon>
    </lineage>
</organism>
<dbReference type="SMART" id="SM00072">
    <property type="entry name" value="GuKc"/>
    <property type="match status" value="1"/>
</dbReference>
<dbReference type="InterPro" id="IPR008145">
    <property type="entry name" value="GK/Ca_channel_bsu"/>
</dbReference>
<dbReference type="Proteomes" id="UP001302316">
    <property type="component" value="Unassembled WGS sequence"/>
</dbReference>
<keyword evidence="7 9" id="KW-0067">ATP-binding</keyword>
<evidence type="ECO:0000259" key="10">
    <source>
        <dbReference type="PROSITE" id="PS50052"/>
    </source>
</evidence>
<comment type="catalytic activity">
    <reaction evidence="9">
        <text>GMP + ATP = GDP + ADP</text>
        <dbReference type="Rhea" id="RHEA:20780"/>
        <dbReference type="ChEBI" id="CHEBI:30616"/>
        <dbReference type="ChEBI" id="CHEBI:58115"/>
        <dbReference type="ChEBI" id="CHEBI:58189"/>
        <dbReference type="ChEBI" id="CHEBI:456216"/>
        <dbReference type="EC" id="2.7.4.8"/>
    </reaction>
</comment>
<dbReference type="PANTHER" id="PTHR23117">
    <property type="entry name" value="GUANYLATE KINASE-RELATED"/>
    <property type="match status" value="1"/>
</dbReference>
<evidence type="ECO:0000256" key="3">
    <source>
        <dbReference type="ARBA" id="ARBA00016296"/>
    </source>
</evidence>
<feature type="domain" description="Guanylate kinase-like" evidence="10">
    <location>
        <begin position="4"/>
        <end position="182"/>
    </location>
</feature>
<dbReference type="CDD" id="cd00071">
    <property type="entry name" value="GMPK"/>
    <property type="match status" value="1"/>
</dbReference>
<protein>
    <recommendedName>
        <fullName evidence="3 9">Guanylate kinase</fullName>
        <ecNumber evidence="2 9">2.7.4.8</ecNumber>
    </recommendedName>
    <alternativeName>
        <fullName evidence="8 9">GMP kinase</fullName>
    </alternativeName>
</protein>
<dbReference type="EC" id="2.7.4.8" evidence="2 9"/>